<reference evidence="1 2" key="1">
    <citation type="submission" date="2018-07" db="EMBL/GenBank/DDBJ databases">
        <title>Draft genome sequence of Ancylomarina sp. M1P.</title>
        <authorList>
            <person name="Yadav S."/>
            <person name="Villanueva L."/>
            <person name="Damste J.S.S."/>
        </authorList>
    </citation>
    <scope>NUCLEOTIDE SEQUENCE [LARGE SCALE GENOMIC DNA]</scope>
    <source>
        <strain evidence="1 2">M1P</strain>
    </source>
</reference>
<evidence type="ECO:0008006" key="3">
    <source>
        <dbReference type="Google" id="ProtNLM"/>
    </source>
</evidence>
<sequence>MGYSTSFAQLSTRENSENKYSLGTRPQKGNLGIYLGTGFKQTKKWIDEDISVEQLPLINFKYYLKDQFVLRLGVKYFKNQEDINGDVEIGDIAQMIGNKNESEFFLTPGFEKHFSNSNLVDVYIGAELPFGRNTNSIEFAERYSTNGDFRKQEQTKSSFVYGFNFFTGVQFFIADLPLALGLEWGIRGLNESHLEYKTDETYSVDGEIFSQTYYSTENDIKKYKELEHKKFNIESDFAVSISYFFKW</sequence>
<dbReference type="Proteomes" id="UP000285794">
    <property type="component" value="Unassembled WGS sequence"/>
</dbReference>
<gene>
    <name evidence="1" type="ORF">DWB61_00940</name>
</gene>
<comment type="caution">
    <text evidence="1">The sequence shown here is derived from an EMBL/GenBank/DDBJ whole genome shotgun (WGS) entry which is preliminary data.</text>
</comment>
<organism evidence="1 2">
    <name type="scientific">Ancylomarina euxinus</name>
    <dbReference type="NCBI Taxonomy" id="2283627"/>
    <lineage>
        <taxon>Bacteria</taxon>
        <taxon>Pseudomonadati</taxon>
        <taxon>Bacteroidota</taxon>
        <taxon>Bacteroidia</taxon>
        <taxon>Marinilabiliales</taxon>
        <taxon>Marinifilaceae</taxon>
        <taxon>Ancylomarina</taxon>
    </lineage>
</organism>
<name>A0A425Y8H0_9BACT</name>
<dbReference type="AlphaFoldDB" id="A0A425Y8H0"/>
<proteinExistence type="predicted"/>
<keyword evidence="2" id="KW-1185">Reference proteome</keyword>
<evidence type="ECO:0000313" key="1">
    <source>
        <dbReference type="EMBL" id="RRG24614.1"/>
    </source>
</evidence>
<accession>A0A425Y8H0</accession>
<evidence type="ECO:0000313" key="2">
    <source>
        <dbReference type="Proteomes" id="UP000285794"/>
    </source>
</evidence>
<dbReference type="EMBL" id="QQWG01000001">
    <property type="protein sequence ID" value="RRG24614.1"/>
    <property type="molecule type" value="Genomic_DNA"/>
</dbReference>
<protein>
    <recommendedName>
        <fullName evidence="3">Outer membrane protein beta-barrel domain-containing protein</fullName>
    </recommendedName>
</protein>